<protein>
    <submittedName>
        <fullName evidence="1">Uncharacterized protein</fullName>
    </submittedName>
</protein>
<gene>
    <name evidence="1" type="ORF">L2E82_41969</name>
</gene>
<dbReference type="Proteomes" id="UP001055811">
    <property type="component" value="Linkage Group LG08"/>
</dbReference>
<sequence length="68" mass="7453">MHACLASIAPQRLKLSHFSLALEACIDAYPNYITDSSICSRSRCDFASSSGIAIVDFSRRAAAKKQTW</sequence>
<comment type="caution">
    <text evidence="1">The sequence shown here is derived from an EMBL/GenBank/DDBJ whole genome shotgun (WGS) entry which is preliminary data.</text>
</comment>
<evidence type="ECO:0000313" key="1">
    <source>
        <dbReference type="EMBL" id="KAI3698430.1"/>
    </source>
</evidence>
<dbReference type="EMBL" id="CM042016">
    <property type="protein sequence ID" value="KAI3698430.1"/>
    <property type="molecule type" value="Genomic_DNA"/>
</dbReference>
<proteinExistence type="predicted"/>
<reference evidence="2" key="1">
    <citation type="journal article" date="2022" name="Mol. Ecol. Resour.">
        <title>The genomes of chicory, endive, great burdock and yacon provide insights into Asteraceae palaeo-polyploidization history and plant inulin production.</title>
        <authorList>
            <person name="Fan W."/>
            <person name="Wang S."/>
            <person name="Wang H."/>
            <person name="Wang A."/>
            <person name="Jiang F."/>
            <person name="Liu H."/>
            <person name="Zhao H."/>
            <person name="Xu D."/>
            <person name="Zhang Y."/>
        </authorList>
    </citation>
    <scope>NUCLEOTIDE SEQUENCE [LARGE SCALE GENOMIC DNA]</scope>
    <source>
        <strain evidence="2">cv. Punajuju</strain>
    </source>
</reference>
<evidence type="ECO:0000313" key="2">
    <source>
        <dbReference type="Proteomes" id="UP001055811"/>
    </source>
</evidence>
<keyword evidence="2" id="KW-1185">Reference proteome</keyword>
<organism evidence="1 2">
    <name type="scientific">Cichorium intybus</name>
    <name type="common">Chicory</name>
    <dbReference type="NCBI Taxonomy" id="13427"/>
    <lineage>
        <taxon>Eukaryota</taxon>
        <taxon>Viridiplantae</taxon>
        <taxon>Streptophyta</taxon>
        <taxon>Embryophyta</taxon>
        <taxon>Tracheophyta</taxon>
        <taxon>Spermatophyta</taxon>
        <taxon>Magnoliopsida</taxon>
        <taxon>eudicotyledons</taxon>
        <taxon>Gunneridae</taxon>
        <taxon>Pentapetalae</taxon>
        <taxon>asterids</taxon>
        <taxon>campanulids</taxon>
        <taxon>Asterales</taxon>
        <taxon>Asteraceae</taxon>
        <taxon>Cichorioideae</taxon>
        <taxon>Cichorieae</taxon>
        <taxon>Cichoriinae</taxon>
        <taxon>Cichorium</taxon>
    </lineage>
</organism>
<accession>A0ACB8ZM71</accession>
<name>A0ACB8ZM71_CICIN</name>
<reference evidence="1 2" key="2">
    <citation type="journal article" date="2022" name="Mol. Ecol. Resour.">
        <title>The genomes of chicory, endive, great burdock and yacon provide insights into Asteraceae paleo-polyploidization history and plant inulin production.</title>
        <authorList>
            <person name="Fan W."/>
            <person name="Wang S."/>
            <person name="Wang H."/>
            <person name="Wang A."/>
            <person name="Jiang F."/>
            <person name="Liu H."/>
            <person name="Zhao H."/>
            <person name="Xu D."/>
            <person name="Zhang Y."/>
        </authorList>
    </citation>
    <scope>NUCLEOTIDE SEQUENCE [LARGE SCALE GENOMIC DNA]</scope>
    <source>
        <strain evidence="2">cv. Punajuju</strain>
        <tissue evidence="1">Leaves</tissue>
    </source>
</reference>